<dbReference type="GO" id="GO:0005886">
    <property type="term" value="C:plasma membrane"/>
    <property type="evidence" value="ECO:0007669"/>
    <property type="project" value="TreeGrafter"/>
</dbReference>
<evidence type="ECO:0000259" key="6">
    <source>
        <dbReference type="PROSITE" id="PS50850"/>
    </source>
</evidence>
<feature type="transmembrane region" description="Helical" evidence="5">
    <location>
        <begin position="130"/>
        <end position="150"/>
    </location>
</feature>
<accession>A0A1V6PZX5</accession>
<gene>
    <name evidence="7" type="ORF">PENANT_c022G03224</name>
</gene>
<keyword evidence="4 5" id="KW-0472">Membrane</keyword>
<organism evidence="7 8">
    <name type="scientific">Penicillium antarcticum</name>
    <dbReference type="NCBI Taxonomy" id="416450"/>
    <lineage>
        <taxon>Eukaryota</taxon>
        <taxon>Fungi</taxon>
        <taxon>Dikarya</taxon>
        <taxon>Ascomycota</taxon>
        <taxon>Pezizomycotina</taxon>
        <taxon>Eurotiomycetes</taxon>
        <taxon>Eurotiomycetidae</taxon>
        <taxon>Eurotiales</taxon>
        <taxon>Aspergillaceae</taxon>
        <taxon>Penicillium</taxon>
    </lineage>
</organism>
<proteinExistence type="predicted"/>
<dbReference type="SUPFAM" id="SSF103473">
    <property type="entry name" value="MFS general substrate transporter"/>
    <property type="match status" value="1"/>
</dbReference>
<feature type="transmembrane region" description="Helical" evidence="5">
    <location>
        <begin position="58"/>
        <end position="82"/>
    </location>
</feature>
<dbReference type="Gene3D" id="1.20.1250.20">
    <property type="entry name" value="MFS general substrate transporter like domains"/>
    <property type="match status" value="1"/>
</dbReference>
<feature type="domain" description="Major facilitator superfamily (MFS) profile" evidence="6">
    <location>
        <begin position="1"/>
        <end position="154"/>
    </location>
</feature>
<evidence type="ECO:0000256" key="5">
    <source>
        <dbReference type="SAM" id="Phobius"/>
    </source>
</evidence>
<keyword evidence="8" id="KW-1185">Reference proteome</keyword>
<protein>
    <recommendedName>
        <fullName evidence="6">Major facilitator superfamily (MFS) profile domain-containing protein</fullName>
    </recommendedName>
</protein>
<dbReference type="PROSITE" id="PS00216">
    <property type="entry name" value="SUGAR_TRANSPORT_1"/>
    <property type="match status" value="1"/>
</dbReference>
<comment type="caution">
    <text evidence="7">The sequence shown here is derived from an EMBL/GenBank/DDBJ whole genome shotgun (WGS) entry which is preliminary data.</text>
</comment>
<feature type="transmembrane region" description="Helical" evidence="5">
    <location>
        <begin position="31"/>
        <end position="52"/>
    </location>
</feature>
<dbReference type="Proteomes" id="UP000191672">
    <property type="component" value="Unassembled WGS sequence"/>
</dbReference>
<dbReference type="InterPro" id="IPR036259">
    <property type="entry name" value="MFS_trans_sf"/>
</dbReference>
<dbReference type="GO" id="GO:0046943">
    <property type="term" value="F:carboxylic acid transmembrane transporter activity"/>
    <property type="evidence" value="ECO:0007669"/>
    <property type="project" value="TreeGrafter"/>
</dbReference>
<comment type="subcellular location">
    <subcellularLocation>
        <location evidence="1">Membrane</location>
        <topology evidence="1">Multi-pass membrane protein</topology>
    </subcellularLocation>
</comment>
<dbReference type="STRING" id="416450.A0A1V6PZX5"/>
<name>A0A1V6PZX5_9EURO</name>
<dbReference type="EMBL" id="MDYN01000022">
    <property type="protein sequence ID" value="OQD82337.1"/>
    <property type="molecule type" value="Genomic_DNA"/>
</dbReference>
<dbReference type="InterPro" id="IPR020846">
    <property type="entry name" value="MFS_dom"/>
</dbReference>
<dbReference type="InterPro" id="IPR011701">
    <property type="entry name" value="MFS"/>
</dbReference>
<evidence type="ECO:0000313" key="7">
    <source>
        <dbReference type="EMBL" id="OQD82337.1"/>
    </source>
</evidence>
<keyword evidence="3 5" id="KW-1133">Transmembrane helix</keyword>
<dbReference type="PROSITE" id="PS50850">
    <property type="entry name" value="MFS"/>
    <property type="match status" value="1"/>
</dbReference>
<dbReference type="InterPro" id="IPR005829">
    <property type="entry name" value="Sugar_transporter_CS"/>
</dbReference>
<reference evidence="8" key="1">
    <citation type="journal article" date="2017" name="Nat. Microbiol.">
        <title>Global analysis of biosynthetic gene clusters reveals vast potential of secondary metabolite production in Penicillium species.</title>
        <authorList>
            <person name="Nielsen J.C."/>
            <person name="Grijseels S."/>
            <person name="Prigent S."/>
            <person name="Ji B."/>
            <person name="Dainat J."/>
            <person name="Nielsen K.F."/>
            <person name="Frisvad J.C."/>
            <person name="Workman M."/>
            <person name="Nielsen J."/>
        </authorList>
    </citation>
    <scope>NUCLEOTIDE SEQUENCE [LARGE SCALE GENOMIC DNA]</scope>
    <source>
        <strain evidence="8">IBT 31811</strain>
    </source>
</reference>
<evidence type="ECO:0000256" key="3">
    <source>
        <dbReference type="ARBA" id="ARBA00022989"/>
    </source>
</evidence>
<evidence type="ECO:0000256" key="1">
    <source>
        <dbReference type="ARBA" id="ARBA00004141"/>
    </source>
</evidence>
<evidence type="ECO:0000256" key="4">
    <source>
        <dbReference type="ARBA" id="ARBA00023136"/>
    </source>
</evidence>
<evidence type="ECO:0000313" key="8">
    <source>
        <dbReference type="Proteomes" id="UP000191672"/>
    </source>
</evidence>
<sequence length="193" mass="20407">MAWGTVINCFYIPGAFIGGLLSDKIGRRRTMALGFGLQAILGFILGGALGPIQTKLPLFIVLYGIFLTLGEVGPGSTIVLTASESFPTAIRGHGVGLAAAWSKAGAAIGTQVFKPILVSWGDDTTHGTQAVFLIGSGFAVLGACLAWFVIQDSDTILDHGDQEWKDYLVAHGYDHIEWGVEDQPTATDAKLLD</sequence>
<dbReference type="PANTHER" id="PTHR23508:SF10">
    <property type="entry name" value="CARBOXYLIC ACID TRANSPORTER PROTEIN HOMOLOG"/>
    <property type="match status" value="1"/>
</dbReference>
<dbReference type="AlphaFoldDB" id="A0A1V6PZX5"/>
<dbReference type="PANTHER" id="PTHR23508">
    <property type="entry name" value="CARBOXYLIC ACID TRANSPORTER PROTEIN HOMOLOG"/>
    <property type="match status" value="1"/>
</dbReference>
<feature type="transmembrane region" description="Helical" evidence="5">
    <location>
        <begin position="94"/>
        <end position="118"/>
    </location>
</feature>
<keyword evidence="2 5" id="KW-0812">Transmembrane</keyword>
<dbReference type="Pfam" id="PF07690">
    <property type="entry name" value="MFS_1"/>
    <property type="match status" value="1"/>
</dbReference>
<evidence type="ECO:0000256" key="2">
    <source>
        <dbReference type="ARBA" id="ARBA00022692"/>
    </source>
</evidence>